<dbReference type="EMBL" id="WKKX01000015">
    <property type="protein sequence ID" value="MSE07309.1"/>
    <property type="molecule type" value="Genomic_DNA"/>
</dbReference>
<evidence type="ECO:0000259" key="7">
    <source>
        <dbReference type="Pfam" id="PF12698"/>
    </source>
</evidence>
<dbReference type="Pfam" id="PF12698">
    <property type="entry name" value="ABC2_membrane_3"/>
    <property type="match status" value="1"/>
</dbReference>
<evidence type="ECO:0000313" key="10">
    <source>
        <dbReference type="EMBL" id="MSE07309.1"/>
    </source>
</evidence>
<evidence type="ECO:0000256" key="1">
    <source>
        <dbReference type="ARBA" id="ARBA00004651"/>
    </source>
</evidence>
<organism evidence="9 11">
    <name type="scientific">Ligilactobacillus salivarius</name>
    <dbReference type="NCBI Taxonomy" id="1624"/>
    <lineage>
        <taxon>Bacteria</taxon>
        <taxon>Bacillati</taxon>
        <taxon>Bacillota</taxon>
        <taxon>Bacilli</taxon>
        <taxon>Lactobacillales</taxon>
        <taxon>Lactobacillaceae</taxon>
        <taxon>Ligilactobacillus</taxon>
    </lineage>
</organism>
<name>A0A6A8LSH3_9LACO</name>
<keyword evidence="2" id="KW-1003">Cell membrane</keyword>
<evidence type="ECO:0000256" key="4">
    <source>
        <dbReference type="ARBA" id="ARBA00022989"/>
    </source>
</evidence>
<comment type="caution">
    <text evidence="9">The sequence shown here is derived from an EMBL/GenBank/DDBJ whole genome shotgun (WGS) entry which is preliminary data.</text>
</comment>
<dbReference type="Proteomes" id="UP000467635">
    <property type="component" value="Unassembled WGS sequence"/>
</dbReference>
<sequence>MRKINVVAITLFKKRVRTPSYYWMIFAPLILGIVILFVNNYVEKQQSNNSNPIIAVSAPKEIRNLIYSYPAKTYKISKIKTDSSKASTKFLLSDYNIDGILRINKDFDKIEYIYLDNKMQSTTELSSNLQNIHAMYKATQLGLSMSELKDLMKVITIKQKSIDKKHSDKSTESVKNFSEIMIILSFFILNSYISIIGSEIGKEKGQHLLEGILAVVPAKKHFIGKMLGIIYLMIFQIVIYSILIIILKDKIPKKYFSLIKINSISSISKEYIFFIIILTLTSMILYILLTGLLSSLVSRNEDITQVTTGISILLFVPYILSFLAQENSDLFLLKILSYVPFINQGIMPIRVGSDQISLLRGYSTIAINIIASICLFFLTIKVYQKNALNYNTGFNIKRIFKSKKR</sequence>
<feature type="transmembrane region" description="Helical" evidence="6">
    <location>
        <begin position="180"/>
        <end position="201"/>
    </location>
</feature>
<dbReference type="GO" id="GO:0005886">
    <property type="term" value="C:plasma membrane"/>
    <property type="evidence" value="ECO:0007669"/>
    <property type="project" value="UniProtKB-SubCell"/>
</dbReference>
<dbReference type="PANTHER" id="PTHR30294">
    <property type="entry name" value="MEMBRANE COMPONENT OF ABC TRANSPORTER YHHJ-RELATED"/>
    <property type="match status" value="1"/>
</dbReference>
<feature type="transmembrane region" description="Helical" evidence="6">
    <location>
        <begin position="306"/>
        <end position="324"/>
    </location>
</feature>
<feature type="domain" description="ABC-2 type transporter transmembrane" evidence="7">
    <location>
        <begin position="20"/>
        <end position="379"/>
    </location>
</feature>
<evidence type="ECO:0000256" key="2">
    <source>
        <dbReference type="ARBA" id="ARBA00022475"/>
    </source>
</evidence>
<dbReference type="GO" id="GO:0140359">
    <property type="term" value="F:ABC-type transporter activity"/>
    <property type="evidence" value="ECO:0007669"/>
    <property type="project" value="InterPro"/>
</dbReference>
<gene>
    <name evidence="10" type="ORF">GKC33_00835</name>
    <name evidence="8" type="ORF">GKC34_00790</name>
    <name evidence="9" type="ORF">GKC34_15365</name>
</gene>
<dbReference type="InterPro" id="IPR051449">
    <property type="entry name" value="ABC-2_transporter_component"/>
</dbReference>
<evidence type="ECO:0000313" key="11">
    <source>
        <dbReference type="Proteomes" id="UP000437575"/>
    </source>
</evidence>
<evidence type="ECO:0000256" key="5">
    <source>
        <dbReference type="ARBA" id="ARBA00023136"/>
    </source>
</evidence>
<comment type="subcellular location">
    <subcellularLocation>
        <location evidence="1">Cell membrane</location>
        <topology evidence="1">Multi-pass membrane protein</topology>
    </subcellularLocation>
</comment>
<dbReference type="AlphaFoldDB" id="A0A6A8LSH3"/>
<evidence type="ECO:0000256" key="3">
    <source>
        <dbReference type="ARBA" id="ARBA00022692"/>
    </source>
</evidence>
<feature type="transmembrane region" description="Helical" evidence="6">
    <location>
        <begin position="21"/>
        <end position="42"/>
    </location>
</feature>
<geneLocation type="plasmid" evidence="9">
    <name>unnamed04</name>
</geneLocation>
<feature type="transmembrane region" description="Helical" evidence="6">
    <location>
        <begin position="271"/>
        <end position="294"/>
    </location>
</feature>
<dbReference type="EMBL" id="WKKZ01001604">
    <property type="protein sequence ID" value="MSE07045.1"/>
    <property type="molecule type" value="Genomic_DNA"/>
</dbReference>
<dbReference type="EMBL" id="WKKZ01000006">
    <property type="protein sequence ID" value="MSE04416.1"/>
    <property type="molecule type" value="Genomic_DNA"/>
</dbReference>
<protein>
    <recommendedName>
        <fullName evidence="7">ABC-2 type transporter transmembrane domain-containing protein</fullName>
    </recommendedName>
</protein>
<keyword evidence="3 6" id="KW-0812">Transmembrane</keyword>
<evidence type="ECO:0000313" key="12">
    <source>
        <dbReference type="Proteomes" id="UP000467635"/>
    </source>
</evidence>
<keyword evidence="9" id="KW-0614">Plasmid</keyword>
<feature type="transmembrane region" description="Helical" evidence="6">
    <location>
        <begin position="361"/>
        <end position="380"/>
    </location>
</feature>
<dbReference type="InterPro" id="IPR013525">
    <property type="entry name" value="ABC2_TM"/>
</dbReference>
<keyword evidence="5 6" id="KW-0472">Membrane</keyword>
<evidence type="ECO:0000313" key="8">
    <source>
        <dbReference type="EMBL" id="MSE04416.1"/>
    </source>
</evidence>
<evidence type="ECO:0000313" key="9">
    <source>
        <dbReference type="EMBL" id="MSE07045.1"/>
    </source>
</evidence>
<reference evidence="11 12" key="1">
    <citation type="submission" date="2019-11" db="EMBL/GenBank/DDBJ databases">
        <title>Draft Genome Sequence of Plant Growth-Promoting Rhizosphere-Associated Bacteria.</title>
        <authorList>
            <person name="Vasilyev I.Y."/>
            <person name="Radchenko V."/>
            <person name="Ilnitskaya E.V."/>
        </authorList>
    </citation>
    <scope>NUCLEOTIDE SEQUENCE [LARGE SCALE GENOMIC DNA]</scope>
    <source>
        <strain evidence="10 12">VRA_01-1sq_f</strain>
        <strain evidence="9 11">VRA_1sq_f</strain>
        <plasmid evidence="9">unnamed04</plasmid>
    </source>
</reference>
<evidence type="ECO:0000256" key="6">
    <source>
        <dbReference type="SAM" id="Phobius"/>
    </source>
</evidence>
<accession>A0A6A8LSH3</accession>
<dbReference type="Proteomes" id="UP000437575">
    <property type="component" value="Unassembled WGS sequence"/>
</dbReference>
<dbReference type="PANTHER" id="PTHR30294:SF29">
    <property type="entry name" value="MULTIDRUG ABC TRANSPORTER PERMEASE YBHS-RELATED"/>
    <property type="match status" value="1"/>
</dbReference>
<feature type="transmembrane region" description="Helical" evidence="6">
    <location>
        <begin position="330"/>
        <end position="349"/>
    </location>
</feature>
<feature type="transmembrane region" description="Helical" evidence="6">
    <location>
        <begin position="222"/>
        <end position="247"/>
    </location>
</feature>
<proteinExistence type="predicted"/>
<keyword evidence="4 6" id="KW-1133">Transmembrane helix</keyword>
<dbReference type="RefSeq" id="WP_223657211.1">
    <property type="nucleotide sequence ID" value="NZ_CP137610.1"/>
</dbReference>